<feature type="transmembrane region" description="Helical" evidence="7">
    <location>
        <begin position="267"/>
        <end position="286"/>
    </location>
</feature>
<keyword evidence="5 7" id="KW-0472">Membrane</keyword>
<evidence type="ECO:0000313" key="10">
    <source>
        <dbReference type="EMBL" id="KAK3676766.1"/>
    </source>
</evidence>
<evidence type="ECO:0000256" key="7">
    <source>
        <dbReference type="SAM" id="Phobius"/>
    </source>
</evidence>
<dbReference type="Gene3D" id="1.20.1250.20">
    <property type="entry name" value="MFS general substrate transporter like domains"/>
    <property type="match status" value="1"/>
</dbReference>
<sequence>MLATLLWGFSRTLWMAILARALQGAANGDVGIIRTTVAEMVPFRELQPRAFSVRLPSSIMPLIWTFGAIAGPALGGALANPLNVQPGEKIEHPNFLQRYPYALPNLICAGFFTFGITVGVLFLEETLETLKNKRDYGLRLGDKLKSLARSHVVKAEQVLGLRRASQRQPEDEPFLDDVQRSKDLPEQQPKLPKQAAPSIKEILTKQSIYNILSYALLALHNMAYDQLLPVYMSYPSLQSDSPYITKPSTDSPFLRFAGGFGLTHTQIGAISAVYGVVSVVVQIFFYPMIARRLGVLYCLKCVNCFFPFVYFLMPFTALLPNQRWQIGVCFVIMELKAICAIFAFPCSSIMITNSASSLRVLGTLNGAVTTTSAIGRAIGPAVIGGVFTLGVKRGYIVAAWWVMATFAVLGAIPVFWLVEGKGFASEEHEADGEVVDDEDDRLREEGLEGGAEAAGQLPILIPNKQQNEEEPVADANDDHTSLLTKSGK</sequence>
<dbReference type="GO" id="GO:0022857">
    <property type="term" value="F:transmembrane transporter activity"/>
    <property type="evidence" value="ECO:0007669"/>
    <property type="project" value="InterPro"/>
</dbReference>
<feature type="transmembrane region" description="Helical" evidence="7">
    <location>
        <begin position="99"/>
        <end position="123"/>
    </location>
</feature>
<feature type="transmembrane region" description="Helical" evidence="7">
    <location>
        <begin position="324"/>
        <end position="346"/>
    </location>
</feature>
<evidence type="ECO:0000256" key="8">
    <source>
        <dbReference type="SAM" id="SignalP"/>
    </source>
</evidence>
<dbReference type="PANTHER" id="PTHR23504">
    <property type="entry name" value="MAJOR FACILITATOR SUPERFAMILY DOMAIN-CONTAINING PROTEIN 10"/>
    <property type="match status" value="1"/>
</dbReference>
<dbReference type="PANTHER" id="PTHR23504:SF8">
    <property type="entry name" value="TRANSPORTER, PUTATIVE (AFU_ORTHOLOGUE AFUA_1G03730)-RELATED"/>
    <property type="match status" value="1"/>
</dbReference>
<dbReference type="GO" id="GO:0016020">
    <property type="term" value="C:membrane"/>
    <property type="evidence" value="ECO:0007669"/>
    <property type="project" value="UniProtKB-SubCell"/>
</dbReference>
<dbReference type="SUPFAM" id="SSF103473">
    <property type="entry name" value="MFS general substrate transporter"/>
    <property type="match status" value="1"/>
</dbReference>
<evidence type="ECO:0000256" key="2">
    <source>
        <dbReference type="ARBA" id="ARBA00022448"/>
    </source>
</evidence>
<feature type="chain" id="PRO_5041917084" description="Major facilitator superfamily (MFS) profile domain-containing protein" evidence="8">
    <location>
        <begin position="22"/>
        <end position="488"/>
    </location>
</feature>
<feature type="signal peptide" evidence="8">
    <location>
        <begin position="1"/>
        <end position="21"/>
    </location>
</feature>
<feature type="transmembrane region" description="Helical" evidence="7">
    <location>
        <begin position="59"/>
        <end position="79"/>
    </location>
</feature>
<protein>
    <recommendedName>
        <fullName evidence="9">Major facilitator superfamily (MFS) profile domain-containing protein</fullName>
    </recommendedName>
</protein>
<dbReference type="InterPro" id="IPR011701">
    <property type="entry name" value="MFS"/>
</dbReference>
<feature type="transmembrane region" description="Helical" evidence="7">
    <location>
        <begin position="398"/>
        <end position="418"/>
    </location>
</feature>
<dbReference type="InterPro" id="IPR036259">
    <property type="entry name" value="MFS_trans_sf"/>
</dbReference>
<keyword evidence="11" id="KW-1185">Reference proteome</keyword>
<comment type="caution">
    <text evidence="10">The sequence shown here is derived from an EMBL/GenBank/DDBJ whole genome shotgun (WGS) entry which is preliminary data.</text>
</comment>
<feature type="transmembrane region" description="Helical" evidence="7">
    <location>
        <begin position="207"/>
        <end position="224"/>
    </location>
</feature>
<dbReference type="AlphaFoldDB" id="A0AAE0WRM7"/>
<keyword evidence="2" id="KW-0813">Transport</keyword>
<keyword evidence="3 7" id="KW-0812">Transmembrane</keyword>
<keyword evidence="8" id="KW-0732">Signal</keyword>
<dbReference type="Pfam" id="PF07690">
    <property type="entry name" value="MFS_1"/>
    <property type="match status" value="1"/>
</dbReference>
<feature type="compositionally biased region" description="Acidic residues" evidence="6">
    <location>
        <begin position="428"/>
        <end position="439"/>
    </location>
</feature>
<evidence type="ECO:0000256" key="5">
    <source>
        <dbReference type="ARBA" id="ARBA00023136"/>
    </source>
</evidence>
<dbReference type="InterPro" id="IPR020846">
    <property type="entry name" value="MFS_dom"/>
</dbReference>
<evidence type="ECO:0000256" key="1">
    <source>
        <dbReference type="ARBA" id="ARBA00004141"/>
    </source>
</evidence>
<name>A0AAE0WRM7_9PEZI</name>
<feature type="domain" description="Major facilitator superfamily (MFS) profile" evidence="9">
    <location>
        <begin position="1"/>
        <end position="422"/>
    </location>
</feature>
<evidence type="ECO:0000256" key="6">
    <source>
        <dbReference type="SAM" id="MobiDB-lite"/>
    </source>
</evidence>
<dbReference type="PROSITE" id="PS50850">
    <property type="entry name" value="MFS"/>
    <property type="match status" value="1"/>
</dbReference>
<feature type="transmembrane region" description="Helical" evidence="7">
    <location>
        <begin position="293"/>
        <end position="312"/>
    </location>
</feature>
<evidence type="ECO:0000256" key="3">
    <source>
        <dbReference type="ARBA" id="ARBA00022692"/>
    </source>
</evidence>
<accession>A0AAE0WRM7</accession>
<gene>
    <name evidence="10" type="ORF">LTR78_003543</name>
</gene>
<feature type="region of interest" description="Disordered" evidence="6">
    <location>
        <begin position="428"/>
        <end position="488"/>
    </location>
</feature>
<dbReference type="EMBL" id="JAUTXT010000009">
    <property type="protein sequence ID" value="KAK3676766.1"/>
    <property type="molecule type" value="Genomic_DNA"/>
</dbReference>
<keyword evidence="4 7" id="KW-1133">Transmembrane helix</keyword>
<comment type="subcellular location">
    <subcellularLocation>
        <location evidence="1">Membrane</location>
        <topology evidence="1">Multi-pass membrane protein</topology>
    </subcellularLocation>
</comment>
<reference evidence="10" key="1">
    <citation type="submission" date="2023-07" db="EMBL/GenBank/DDBJ databases">
        <title>Black Yeasts Isolated from many extreme environments.</title>
        <authorList>
            <person name="Coleine C."/>
            <person name="Stajich J.E."/>
            <person name="Selbmann L."/>
        </authorList>
    </citation>
    <scope>NUCLEOTIDE SEQUENCE</scope>
    <source>
        <strain evidence="10">CCFEE 5485</strain>
    </source>
</reference>
<evidence type="ECO:0000259" key="9">
    <source>
        <dbReference type="PROSITE" id="PS50850"/>
    </source>
</evidence>
<dbReference type="Proteomes" id="UP001274830">
    <property type="component" value="Unassembled WGS sequence"/>
</dbReference>
<evidence type="ECO:0000256" key="4">
    <source>
        <dbReference type="ARBA" id="ARBA00022989"/>
    </source>
</evidence>
<feature type="region of interest" description="Disordered" evidence="6">
    <location>
        <begin position="162"/>
        <end position="195"/>
    </location>
</feature>
<evidence type="ECO:0000313" key="11">
    <source>
        <dbReference type="Proteomes" id="UP001274830"/>
    </source>
</evidence>
<proteinExistence type="predicted"/>
<organism evidence="10 11">
    <name type="scientific">Recurvomyces mirabilis</name>
    <dbReference type="NCBI Taxonomy" id="574656"/>
    <lineage>
        <taxon>Eukaryota</taxon>
        <taxon>Fungi</taxon>
        <taxon>Dikarya</taxon>
        <taxon>Ascomycota</taxon>
        <taxon>Pezizomycotina</taxon>
        <taxon>Dothideomycetes</taxon>
        <taxon>Dothideomycetidae</taxon>
        <taxon>Mycosphaerellales</taxon>
        <taxon>Teratosphaeriaceae</taxon>
        <taxon>Recurvomyces</taxon>
    </lineage>
</organism>